<name>A0A846ZCG1_9LACO</name>
<dbReference type="AlphaFoldDB" id="A0A846ZCG1"/>
<reference evidence="1 2" key="1">
    <citation type="submission" date="2020-04" db="EMBL/GenBank/DDBJ databases">
        <title>MicrobeNet Type strains.</title>
        <authorList>
            <person name="Nicholson A.C."/>
        </authorList>
    </citation>
    <scope>NUCLEOTIDE SEQUENCE [LARGE SCALE GENOMIC DNA]</scope>
    <source>
        <strain evidence="1 2">CCUG 54536</strain>
    </source>
</reference>
<protein>
    <submittedName>
        <fullName evidence="1">Uncharacterized protein</fullName>
    </submittedName>
</protein>
<evidence type="ECO:0000313" key="1">
    <source>
        <dbReference type="EMBL" id="NKZ18548.1"/>
    </source>
</evidence>
<sequence length="144" mass="16474">MFSLKQIQIMQISIEQLSDIADGYGYSFKHKGSNVVVSYNEKLLTSEWISETKLSDPEIIIPLRKKHFSNFSQSDMGDVINLEPLLNDSEKLINKLFEIANDSDDIDLNETVVTRVNYLESDIVLSNHYFDPSSSEFKFVSLTD</sequence>
<dbReference type="EMBL" id="JAAXPO010000005">
    <property type="protein sequence ID" value="NKZ18548.1"/>
    <property type="molecule type" value="Genomic_DNA"/>
</dbReference>
<gene>
    <name evidence="1" type="ORF">HF966_05095</name>
</gene>
<organism evidence="1 2">
    <name type="scientific">Leuconostoc holzapfelii</name>
    <dbReference type="NCBI Taxonomy" id="434464"/>
    <lineage>
        <taxon>Bacteria</taxon>
        <taxon>Bacillati</taxon>
        <taxon>Bacillota</taxon>
        <taxon>Bacilli</taxon>
        <taxon>Lactobacillales</taxon>
        <taxon>Lactobacillaceae</taxon>
        <taxon>Leuconostoc</taxon>
    </lineage>
</organism>
<dbReference type="Proteomes" id="UP000590460">
    <property type="component" value="Unassembled WGS sequence"/>
</dbReference>
<proteinExistence type="predicted"/>
<accession>A0A846ZCG1</accession>
<evidence type="ECO:0000313" key="2">
    <source>
        <dbReference type="Proteomes" id="UP000590460"/>
    </source>
</evidence>
<comment type="caution">
    <text evidence="1">The sequence shown here is derived from an EMBL/GenBank/DDBJ whole genome shotgun (WGS) entry which is preliminary data.</text>
</comment>
<dbReference type="RefSeq" id="WP_168676819.1">
    <property type="nucleotide sequence ID" value="NZ_BPKV01000007.1"/>
</dbReference>